<evidence type="ECO:0000313" key="3">
    <source>
        <dbReference type="Proteomes" id="UP000799771"/>
    </source>
</evidence>
<dbReference type="RefSeq" id="XP_033521300.1">
    <property type="nucleotide sequence ID" value="XM_033671691.1"/>
</dbReference>
<evidence type="ECO:0000256" key="1">
    <source>
        <dbReference type="SAM" id="MobiDB-lite"/>
    </source>
</evidence>
<dbReference type="Proteomes" id="UP000799771">
    <property type="component" value="Unassembled WGS sequence"/>
</dbReference>
<feature type="region of interest" description="Disordered" evidence="1">
    <location>
        <begin position="1"/>
        <end position="26"/>
    </location>
</feature>
<gene>
    <name evidence="2" type="ORF">P153DRAFT_398993</name>
</gene>
<name>A0A6A6A7X7_9PLEO</name>
<reference evidence="2" key="1">
    <citation type="journal article" date="2020" name="Stud. Mycol.">
        <title>101 Dothideomycetes genomes: a test case for predicting lifestyles and emergence of pathogens.</title>
        <authorList>
            <person name="Haridas S."/>
            <person name="Albert R."/>
            <person name="Binder M."/>
            <person name="Bloem J."/>
            <person name="Labutti K."/>
            <person name="Salamov A."/>
            <person name="Andreopoulos B."/>
            <person name="Baker S."/>
            <person name="Barry K."/>
            <person name="Bills G."/>
            <person name="Bluhm B."/>
            <person name="Cannon C."/>
            <person name="Castanera R."/>
            <person name="Culley D."/>
            <person name="Daum C."/>
            <person name="Ezra D."/>
            <person name="Gonzalez J."/>
            <person name="Henrissat B."/>
            <person name="Kuo A."/>
            <person name="Liang C."/>
            <person name="Lipzen A."/>
            <person name="Lutzoni F."/>
            <person name="Magnuson J."/>
            <person name="Mondo S."/>
            <person name="Nolan M."/>
            <person name="Ohm R."/>
            <person name="Pangilinan J."/>
            <person name="Park H.-J."/>
            <person name="Ramirez L."/>
            <person name="Alfaro M."/>
            <person name="Sun H."/>
            <person name="Tritt A."/>
            <person name="Yoshinaga Y."/>
            <person name="Zwiers L.-H."/>
            <person name="Turgeon B."/>
            <person name="Goodwin S."/>
            <person name="Spatafora J."/>
            <person name="Crous P."/>
            <person name="Grigoriev I."/>
        </authorList>
    </citation>
    <scope>NUCLEOTIDE SEQUENCE</scope>
    <source>
        <strain evidence="2">CBS 119687</strain>
    </source>
</reference>
<dbReference type="OrthoDB" id="3692424at2759"/>
<sequence>MDAFTPSMSERSLQPRESPPNLRNENETEISYLSNLIESTSSPSHQTHPHAKSSALAWILFPAKHPTCVLGRHPKPPDSESKFCASLYSMGKGGVKCLDIGPEMGESRCKVLGKLLVLVEVEVGRMMLKDARRAGGGG</sequence>
<dbReference type="AlphaFoldDB" id="A0A6A6A7X7"/>
<accession>A0A6A6A7X7</accession>
<protein>
    <submittedName>
        <fullName evidence="2">Uncharacterized protein</fullName>
    </submittedName>
</protein>
<keyword evidence="3" id="KW-1185">Reference proteome</keyword>
<evidence type="ECO:0000313" key="2">
    <source>
        <dbReference type="EMBL" id="KAF2126908.1"/>
    </source>
</evidence>
<dbReference type="GeneID" id="54412123"/>
<dbReference type="EMBL" id="ML977512">
    <property type="protein sequence ID" value="KAF2126908.1"/>
    <property type="molecule type" value="Genomic_DNA"/>
</dbReference>
<feature type="compositionally biased region" description="Polar residues" evidence="1">
    <location>
        <begin position="1"/>
        <end position="12"/>
    </location>
</feature>
<organism evidence="2 3">
    <name type="scientific">Dothidotthia symphoricarpi CBS 119687</name>
    <dbReference type="NCBI Taxonomy" id="1392245"/>
    <lineage>
        <taxon>Eukaryota</taxon>
        <taxon>Fungi</taxon>
        <taxon>Dikarya</taxon>
        <taxon>Ascomycota</taxon>
        <taxon>Pezizomycotina</taxon>
        <taxon>Dothideomycetes</taxon>
        <taxon>Pleosporomycetidae</taxon>
        <taxon>Pleosporales</taxon>
        <taxon>Dothidotthiaceae</taxon>
        <taxon>Dothidotthia</taxon>
    </lineage>
</organism>
<proteinExistence type="predicted"/>